<feature type="transmembrane region" description="Helical" evidence="6">
    <location>
        <begin position="219"/>
        <end position="236"/>
    </location>
</feature>
<feature type="transmembrane region" description="Helical" evidence="6">
    <location>
        <begin position="242"/>
        <end position="258"/>
    </location>
</feature>
<keyword evidence="8" id="KW-1185">Reference proteome</keyword>
<feature type="transmembrane region" description="Helical" evidence="6">
    <location>
        <begin position="82"/>
        <end position="100"/>
    </location>
</feature>
<reference evidence="8" key="1">
    <citation type="submission" date="2012-02" db="EMBL/GenBank/DDBJ databases">
        <title>Complete sequence of chromosome of Methanomethylovorans hollandica DSM 15978.</title>
        <authorList>
            <person name="Lucas S."/>
            <person name="Copeland A."/>
            <person name="Lapidus A."/>
            <person name="Glavina del Rio T."/>
            <person name="Dalin E."/>
            <person name="Tice H."/>
            <person name="Bruce D."/>
            <person name="Goodwin L."/>
            <person name="Pitluck S."/>
            <person name="Peters L."/>
            <person name="Mikhailova N."/>
            <person name="Held B."/>
            <person name="Kyrpides N."/>
            <person name="Mavromatis K."/>
            <person name="Ivanova N."/>
            <person name="Brettin T."/>
            <person name="Detter J.C."/>
            <person name="Han C."/>
            <person name="Larimer F."/>
            <person name="Land M."/>
            <person name="Hauser L."/>
            <person name="Markowitz V."/>
            <person name="Cheng J.-F."/>
            <person name="Hugenholtz P."/>
            <person name="Woyke T."/>
            <person name="Wu D."/>
            <person name="Spring S."/>
            <person name="Schroeder M."/>
            <person name="Brambilla E."/>
            <person name="Klenk H.-P."/>
            <person name="Eisen J.A."/>
        </authorList>
    </citation>
    <scope>NUCLEOTIDE SEQUENCE [LARGE SCALE GENOMIC DNA]</scope>
    <source>
        <strain evidence="8">DSM 15978 / NBRC 107637 / DMS1</strain>
    </source>
</reference>
<accession>L0KYM7</accession>
<dbReference type="PANTHER" id="PTHR13353">
    <property type="entry name" value="TRANSMEMBRANE PROTEIN 19"/>
    <property type="match status" value="1"/>
</dbReference>
<evidence type="ECO:0000256" key="2">
    <source>
        <dbReference type="ARBA" id="ARBA00009012"/>
    </source>
</evidence>
<evidence type="ECO:0000313" key="7">
    <source>
        <dbReference type="EMBL" id="AGB50211.1"/>
    </source>
</evidence>
<dbReference type="STRING" id="867904.Metho_2044"/>
<dbReference type="HOGENOM" id="CLU_055956_0_0_2"/>
<feature type="transmembrane region" description="Helical" evidence="6">
    <location>
        <begin position="106"/>
        <end position="128"/>
    </location>
</feature>
<comment type="similarity">
    <text evidence="2">Belongs to the TMEM19 family.</text>
</comment>
<dbReference type="OrthoDB" id="28948at2157"/>
<dbReference type="Proteomes" id="UP000010866">
    <property type="component" value="Chromosome"/>
</dbReference>
<evidence type="ECO:0000256" key="3">
    <source>
        <dbReference type="ARBA" id="ARBA00022692"/>
    </source>
</evidence>
<dbReference type="InterPro" id="IPR002794">
    <property type="entry name" value="DUF92_TMEM19"/>
</dbReference>
<evidence type="ECO:0000256" key="4">
    <source>
        <dbReference type="ARBA" id="ARBA00022989"/>
    </source>
</evidence>
<comment type="subcellular location">
    <subcellularLocation>
        <location evidence="1">Membrane</location>
        <topology evidence="1">Multi-pass membrane protein</topology>
    </subcellularLocation>
</comment>
<dbReference type="EMBL" id="CP003362">
    <property type="protein sequence ID" value="AGB50211.1"/>
    <property type="molecule type" value="Genomic_DNA"/>
</dbReference>
<evidence type="ECO:0000256" key="5">
    <source>
        <dbReference type="ARBA" id="ARBA00023136"/>
    </source>
</evidence>
<proteinExistence type="inferred from homology"/>
<feature type="transmembrane region" description="Helical" evidence="6">
    <location>
        <begin position="394"/>
        <end position="417"/>
    </location>
</feature>
<evidence type="ECO:0000256" key="1">
    <source>
        <dbReference type="ARBA" id="ARBA00004141"/>
    </source>
</evidence>
<dbReference type="PANTHER" id="PTHR13353:SF5">
    <property type="entry name" value="TRANSMEMBRANE PROTEIN 19"/>
    <property type="match status" value="1"/>
</dbReference>
<gene>
    <name evidence="7" type="ordered locus">Metho_2044</name>
</gene>
<organism evidence="7 8">
    <name type="scientific">Methanomethylovorans hollandica (strain DSM 15978 / NBRC 107637 / DMS1)</name>
    <dbReference type="NCBI Taxonomy" id="867904"/>
    <lineage>
        <taxon>Archaea</taxon>
        <taxon>Methanobacteriati</taxon>
        <taxon>Methanobacteriota</taxon>
        <taxon>Stenosarchaea group</taxon>
        <taxon>Methanomicrobia</taxon>
        <taxon>Methanosarcinales</taxon>
        <taxon>Methanosarcinaceae</taxon>
        <taxon>Methanomethylovorans</taxon>
    </lineage>
</organism>
<dbReference type="GeneID" id="14406557"/>
<dbReference type="Pfam" id="PF01940">
    <property type="entry name" value="DUF92"/>
    <property type="match status" value="1"/>
</dbReference>
<sequence>MDNIERVIKKMDPVYIRYLLHASLGLTCFLYPFLPIGILALIMFLMLVVLRRSSQRSKLYEILSSNENVDQKKTFDKGVRSANNIVFAILLLLLFNYAFRLEGVTFPLYVIGGAVAISTFGSASANLFRYWKRAQLKCLARLDYPEKKYKGEDNDMFNLSSSLVMLIIGIISAFLVGAWIIHWKEIAVSYDMIFFIAVIGSVTGALFKSIPSRVDDNISILFGSCMVMWLFASFGYTVPPGHMFFALLFSLLLGYLAYRARIADISALLGASIVGVLIIVFADIFWFLLLLTFFILGGGFTKYKYAYKASIGIAESKGGVRSYENVFSNSMAALVLAVAYGIYPQHSELIMYSYLGTVATATGDTLASEIGTTSKEKPRMITNFKPAKPGRDGAVTILGELACIFGSLVIAVLAILFGRVENIPLALLVTTLGGFIGTNIDSLLGATLQNRGILTNSGVNFYATFVGAAVSGLLFLLLG</sequence>
<name>L0KYM7_METHD</name>
<feature type="transmembrane region" description="Helical" evidence="6">
    <location>
        <begin position="459"/>
        <end position="478"/>
    </location>
</feature>
<evidence type="ECO:0000256" key="6">
    <source>
        <dbReference type="SAM" id="Phobius"/>
    </source>
</evidence>
<dbReference type="KEGG" id="mhz:Metho_2044"/>
<feature type="transmembrane region" description="Helical" evidence="6">
    <location>
        <begin position="157"/>
        <end position="181"/>
    </location>
</feature>
<keyword evidence="3 6" id="KW-0812">Transmembrane</keyword>
<dbReference type="AlphaFoldDB" id="L0KYM7"/>
<dbReference type="RefSeq" id="WP_015325376.1">
    <property type="nucleotide sequence ID" value="NC_019977.1"/>
</dbReference>
<protein>
    <submittedName>
        <fullName evidence="7">TIGR00297 family protein</fullName>
    </submittedName>
</protein>
<keyword evidence="4 6" id="KW-1133">Transmembrane helix</keyword>
<feature type="transmembrane region" description="Helical" evidence="6">
    <location>
        <begin position="423"/>
        <end position="447"/>
    </location>
</feature>
<evidence type="ECO:0000313" key="8">
    <source>
        <dbReference type="Proteomes" id="UP000010866"/>
    </source>
</evidence>
<feature type="transmembrane region" description="Helical" evidence="6">
    <location>
        <begin position="187"/>
        <end position="207"/>
    </location>
</feature>
<dbReference type="NCBIfam" id="TIGR00297">
    <property type="entry name" value="TIGR00297 family protein"/>
    <property type="match status" value="1"/>
</dbReference>
<feature type="transmembrane region" description="Helical" evidence="6">
    <location>
        <begin position="265"/>
        <end position="296"/>
    </location>
</feature>
<feature type="transmembrane region" description="Helical" evidence="6">
    <location>
        <begin position="29"/>
        <end position="50"/>
    </location>
</feature>
<keyword evidence="5 6" id="KW-0472">Membrane</keyword>
<dbReference type="GO" id="GO:0016020">
    <property type="term" value="C:membrane"/>
    <property type="evidence" value="ECO:0007669"/>
    <property type="project" value="UniProtKB-SubCell"/>
</dbReference>